<keyword evidence="2" id="KW-1185">Reference proteome</keyword>
<sequence length="428" mass="47830">MSIPTVLVLPLPFQGHINPFMDLSIKLADRGFKIIFVNSDFIHQRTMDSLVKSHESLRGSNIKFVSIPDGLGPDEDRKDVIKFFSAVLNTMPGMLEKLIDDISKDGNDRISCIVADAQMGWALEVASKLGIRSAVLLIGSASNFALHCCVPRMIDDGIIDGNGTPVKKGTFQLSPSMPLMNTDHIPWSNFGDLESQKHLFQYYKGFTQILNSTKWWLCNTTYELEPGVLSFIPKLLPIGPFMESSSSKTPLVQLWKEEPSCLDWLDEQPPCSVIYVAFGSLCIFNPNQFKELALGLQLINRPFLWVVRSDINSNTKHEYPDEFHGNLGKIVGWAPQKQVLSHPAIACFISHCGWSSTIEGLCNVGLPLDSNEKGIVSSEEIKKKVEQLINDGNIRGRSMELKEKLMSNIAEGGRSLENFAKFVKWLKE</sequence>
<name>A0ACB9KJK0_BAUVA</name>
<accession>A0ACB9KJK0</accession>
<organism evidence="1 2">
    <name type="scientific">Bauhinia variegata</name>
    <name type="common">Purple orchid tree</name>
    <name type="synonym">Phanera variegata</name>
    <dbReference type="NCBI Taxonomy" id="167791"/>
    <lineage>
        <taxon>Eukaryota</taxon>
        <taxon>Viridiplantae</taxon>
        <taxon>Streptophyta</taxon>
        <taxon>Embryophyta</taxon>
        <taxon>Tracheophyta</taxon>
        <taxon>Spermatophyta</taxon>
        <taxon>Magnoliopsida</taxon>
        <taxon>eudicotyledons</taxon>
        <taxon>Gunneridae</taxon>
        <taxon>Pentapetalae</taxon>
        <taxon>rosids</taxon>
        <taxon>fabids</taxon>
        <taxon>Fabales</taxon>
        <taxon>Fabaceae</taxon>
        <taxon>Cercidoideae</taxon>
        <taxon>Cercideae</taxon>
        <taxon>Bauhiniinae</taxon>
        <taxon>Bauhinia</taxon>
    </lineage>
</organism>
<protein>
    <submittedName>
        <fullName evidence="1">Uncharacterized protein</fullName>
    </submittedName>
</protein>
<evidence type="ECO:0000313" key="1">
    <source>
        <dbReference type="EMBL" id="KAI4297393.1"/>
    </source>
</evidence>
<gene>
    <name evidence="1" type="ORF">L6164_037287</name>
</gene>
<reference evidence="1 2" key="1">
    <citation type="journal article" date="2022" name="DNA Res.">
        <title>Chromosomal-level genome assembly of the orchid tree Bauhinia variegata (Leguminosae; Cercidoideae) supports the allotetraploid origin hypothesis of Bauhinia.</title>
        <authorList>
            <person name="Zhong Y."/>
            <person name="Chen Y."/>
            <person name="Zheng D."/>
            <person name="Pang J."/>
            <person name="Liu Y."/>
            <person name="Luo S."/>
            <person name="Meng S."/>
            <person name="Qian L."/>
            <person name="Wei D."/>
            <person name="Dai S."/>
            <person name="Zhou R."/>
        </authorList>
    </citation>
    <scope>NUCLEOTIDE SEQUENCE [LARGE SCALE GENOMIC DNA]</scope>
    <source>
        <strain evidence="1">BV-YZ2020</strain>
    </source>
</reference>
<dbReference type="EMBL" id="CM039439">
    <property type="protein sequence ID" value="KAI4297393.1"/>
    <property type="molecule type" value="Genomic_DNA"/>
</dbReference>
<dbReference type="Proteomes" id="UP000828941">
    <property type="component" value="Chromosome 14"/>
</dbReference>
<evidence type="ECO:0000313" key="2">
    <source>
        <dbReference type="Proteomes" id="UP000828941"/>
    </source>
</evidence>
<comment type="caution">
    <text evidence="1">The sequence shown here is derived from an EMBL/GenBank/DDBJ whole genome shotgun (WGS) entry which is preliminary data.</text>
</comment>
<proteinExistence type="predicted"/>